<reference evidence="6 7" key="1">
    <citation type="submission" date="2023-03" db="EMBL/GenBank/DDBJ databases">
        <title>Genome insight into feeding habits of ladybird beetles.</title>
        <authorList>
            <person name="Li H.-S."/>
            <person name="Huang Y.-H."/>
            <person name="Pang H."/>
        </authorList>
    </citation>
    <scope>NUCLEOTIDE SEQUENCE [LARGE SCALE GENOMIC DNA]</scope>
    <source>
        <strain evidence="6">SYSU_2023b</strain>
        <tissue evidence="6">Whole body</tissue>
    </source>
</reference>
<gene>
    <name evidence="6" type="ORF">WA026_021947</name>
</gene>
<dbReference type="GO" id="GO:0005739">
    <property type="term" value="C:mitochondrion"/>
    <property type="evidence" value="ECO:0007669"/>
    <property type="project" value="TreeGrafter"/>
</dbReference>
<evidence type="ECO:0000256" key="1">
    <source>
        <dbReference type="ARBA" id="ARBA00010633"/>
    </source>
</evidence>
<evidence type="ECO:0000256" key="5">
    <source>
        <dbReference type="SAM" id="Phobius"/>
    </source>
</evidence>
<evidence type="ECO:0000256" key="2">
    <source>
        <dbReference type="ARBA" id="ARBA00022603"/>
    </source>
</evidence>
<dbReference type="PANTHER" id="PTHR13610:SF9">
    <property type="entry name" value="FI06469P"/>
    <property type="match status" value="1"/>
</dbReference>
<dbReference type="SUPFAM" id="SSF53335">
    <property type="entry name" value="S-adenosyl-L-methionine-dependent methyltransferases"/>
    <property type="match status" value="1"/>
</dbReference>
<dbReference type="InterPro" id="IPR026170">
    <property type="entry name" value="FAM173A/B"/>
</dbReference>
<evidence type="ECO:0000313" key="7">
    <source>
        <dbReference type="Proteomes" id="UP001431783"/>
    </source>
</evidence>
<dbReference type="InterPro" id="IPR029063">
    <property type="entry name" value="SAM-dependent_MTases_sf"/>
</dbReference>
<comment type="caution">
    <text evidence="6">The sequence shown here is derived from an EMBL/GenBank/DDBJ whole genome shotgun (WGS) entry which is preliminary data.</text>
</comment>
<organism evidence="6 7">
    <name type="scientific">Henosepilachna vigintioctopunctata</name>
    <dbReference type="NCBI Taxonomy" id="420089"/>
    <lineage>
        <taxon>Eukaryota</taxon>
        <taxon>Metazoa</taxon>
        <taxon>Ecdysozoa</taxon>
        <taxon>Arthropoda</taxon>
        <taxon>Hexapoda</taxon>
        <taxon>Insecta</taxon>
        <taxon>Pterygota</taxon>
        <taxon>Neoptera</taxon>
        <taxon>Endopterygota</taxon>
        <taxon>Coleoptera</taxon>
        <taxon>Polyphaga</taxon>
        <taxon>Cucujiformia</taxon>
        <taxon>Coccinelloidea</taxon>
        <taxon>Coccinellidae</taxon>
        <taxon>Epilachninae</taxon>
        <taxon>Epilachnini</taxon>
        <taxon>Henosepilachna</taxon>
    </lineage>
</organism>
<keyword evidence="4" id="KW-0949">S-adenosyl-L-methionine</keyword>
<keyword evidence="5" id="KW-0812">Transmembrane</keyword>
<dbReference type="EMBL" id="JARQZJ010000138">
    <property type="protein sequence ID" value="KAK9892754.1"/>
    <property type="molecule type" value="Genomic_DNA"/>
</dbReference>
<dbReference type="Proteomes" id="UP001431783">
    <property type="component" value="Unassembled WGS sequence"/>
</dbReference>
<protein>
    <recommendedName>
        <fullName evidence="8">Protein FAM173B</fullName>
    </recommendedName>
</protein>
<name>A0AAW1VJE4_9CUCU</name>
<dbReference type="GO" id="GO:0016279">
    <property type="term" value="F:protein-lysine N-methyltransferase activity"/>
    <property type="evidence" value="ECO:0007669"/>
    <property type="project" value="InterPro"/>
</dbReference>
<comment type="similarity">
    <text evidence="1">Belongs to the ANT/ATPSC lysine N-methyltransferase family.</text>
</comment>
<evidence type="ECO:0000256" key="4">
    <source>
        <dbReference type="ARBA" id="ARBA00022691"/>
    </source>
</evidence>
<keyword evidence="2" id="KW-0489">Methyltransferase</keyword>
<dbReference type="GO" id="GO:1905706">
    <property type="term" value="P:regulation of mitochondrial ATP synthesis coupled proton transport"/>
    <property type="evidence" value="ECO:0007669"/>
    <property type="project" value="TreeGrafter"/>
</dbReference>
<keyword evidence="5" id="KW-0472">Membrane</keyword>
<keyword evidence="3" id="KW-0808">Transferase</keyword>
<dbReference type="PANTHER" id="PTHR13610">
    <property type="entry name" value="METHYLTRANSFERASE DOMAIN-CONTAINING PROTEIN"/>
    <property type="match status" value="1"/>
</dbReference>
<proteinExistence type="inferred from homology"/>
<sequence>MNFLETNTKEPERYDKNTLLSVNTGRIILGLTGGIAIGITLICSSFISPAFRKYCLPYIPATDKQIKNVLCALKGRTGSLIDLGSGDGRIVLETAKLNFLSHGVELNPWLVLYSKFDAWQWGLKNKCQFFRKDLWKYNVSKYDNIVIFGVEQMMEDLEKKLQRECKNGCRIIACRFPLPNEIPIIAIGSGVDTVWLYKMERESR</sequence>
<feature type="transmembrane region" description="Helical" evidence="5">
    <location>
        <begin position="27"/>
        <end position="47"/>
    </location>
</feature>
<dbReference type="GO" id="GO:0032259">
    <property type="term" value="P:methylation"/>
    <property type="evidence" value="ECO:0007669"/>
    <property type="project" value="UniProtKB-KW"/>
</dbReference>
<accession>A0AAW1VJE4</accession>
<dbReference type="Gene3D" id="3.40.50.150">
    <property type="entry name" value="Vaccinia Virus protein VP39"/>
    <property type="match status" value="1"/>
</dbReference>
<keyword evidence="5" id="KW-1133">Transmembrane helix</keyword>
<evidence type="ECO:0000256" key="3">
    <source>
        <dbReference type="ARBA" id="ARBA00022679"/>
    </source>
</evidence>
<evidence type="ECO:0008006" key="8">
    <source>
        <dbReference type="Google" id="ProtNLM"/>
    </source>
</evidence>
<keyword evidence="7" id="KW-1185">Reference proteome</keyword>
<evidence type="ECO:0000313" key="6">
    <source>
        <dbReference type="EMBL" id="KAK9892754.1"/>
    </source>
</evidence>
<dbReference type="AlphaFoldDB" id="A0AAW1VJE4"/>